<protein>
    <submittedName>
        <fullName evidence="1">Uncharacterized protein</fullName>
    </submittedName>
</protein>
<accession>A0A381RTD5</accession>
<proteinExistence type="predicted"/>
<gene>
    <name evidence="1" type="ORF">METZ01_LOCUS45017</name>
</gene>
<organism evidence="1">
    <name type="scientific">marine metagenome</name>
    <dbReference type="NCBI Taxonomy" id="408172"/>
    <lineage>
        <taxon>unclassified sequences</taxon>
        <taxon>metagenomes</taxon>
        <taxon>ecological metagenomes</taxon>
    </lineage>
</organism>
<reference evidence="1" key="1">
    <citation type="submission" date="2018-05" db="EMBL/GenBank/DDBJ databases">
        <authorList>
            <person name="Lanie J.A."/>
            <person name="Ng W.-L."/>
            <person name="Kazmierczak K.M."/>
            <person name="Andrzejewski T.M."/>
            <person name="Davidsen T.M."/>
            <person name="Wayne K.J."/>
            <person name="Tettelin H."/>
            <person name="Glass J.I."/>
            <person name="Rusch D."/>
            <person name="Podicherti R."/>
            <person name="Tsui H.-C.T."/>
            <person name="Winkler M.E."/>
        </authorList>
    </citation>
    <scope>NUCLEOTIDE SEQUENCE</scope>
</reference>
<feature type="non-terminal residue" evidence="1">
    <location>
        <position position="1"/>
    </location>
</feature>
<sequence length="217" mass="23502">YELHEWAGETRLVLDQLLAVRGVARVWQGATLVVRASDEEEVDTAVEEAEAAGNPTLDPNAEKVVYETTGWGADEQTAFSELLGRLGVAHEFDDQADLVVEATDEEAVETALDTFQVMFDQRPELEGLDANGLLTGVFVACDRLRRDPHDDTGVGDIVRLAPILVGHRPPFGVAAGLWDDLGRRTGELVDLLVVGDTDETTLGERAAGLAELLRTLV</sequence>
<name>A0A381RTD5_9ZZZZ</name>
<dbReference type="AlphaFoldDB" id="A0A381RTD5"/>
<evidence type="ECO:0000313" key="1">
    <source>
        <dbReference type="EMBL" id="SUZ92163.1"/>
    </source>
</evidence>
<dbReference type="EMBL" id="UINC01002037">
    <property type="protein sequence ID" value="SUZ92163.1"/>
    <property type="molecule type" value="Genomic_DNA"/>
</dbReference>